<evidence type="ECO:0000259" key="9">
    <source>
        <dbReference type="Pfam" id="PF01545"/>
    </source>
</evidence>
<feature type="region of interest" description="Disordered" evidence="6">
    <location>
        <begin position="70"/>
        <end position="113"/>
    </location>
</feature>
<dbReference type="GO" id="GO:0005886">
    <property type="term" value="C:plasma membrane"/>
    <property type="evidence" value="ECO:0007669"/>
    <property type="project" value="TreeGrafter"/>
</dbReference>
<dbReference type="InterPro" id="IPR027469">
    <property type="entry name" value="Cation_efflux_TMD_sf"/>
</dbReference>
<dbReference type="Gene3D" id="1.20.1510.10">
    <property type="entry name" value="Cation efflux protein transmembrane domain"/>
    <property type="match status" value="1"/>
</dbReference>
<gene>
    <name evidence="10" type="ORF">FRACYDRAFT_243722</name>
</gene>
<evidence type="ECO:0000313" key="10">
    <source>
        <dbReference type="EMBL" id="OEU12469.1"/>
    </source>
</evidence>
<feature type="transmembrane region" description="Helical" evidence="7">
    <location>
        <begin position="254"/>
        <end position="276"/>
    </location>
</feature>
<feature type="domain" description="Cation efflux protein transmembrane" evidence="9">
    <location>
        <begin position="195"/>
        <end position="404"/>
    </location>
</feature>
<keyword evidence="3" id="KW-0406">Ion transport</keyword>
<protein>
    <recommendedName>
        <fullName evidence="9">Cation efflux protein transmembrane domain-containing protein</fullName>
    </recommendedName>
</protein>
<feature type="transmembrane region" description="Helical" evidence="7">
    <location>
        <begin position="367"/>
        <end position="387"/>
    </location>
</feature>
<evidence type="ECO:0000256" key="2">
    <source>
        <dbReference type="ARBA" id="ARBA00022692"/>
    </source>
</evidence>
<feature type="transmembrane region" description="Helical" evidence="7">
    <location>
        <begin position="393"/>
        <end position="415"/>
    </location>
</feature>
<keyword evidence="3" id="KW-0862">Zinc</keyword>
<evidence type="ECO:0000313" key="11">
    <source>
        <dbReference type="Proteomes" id="UP000095751"/>
    </source>
</evidence>
<evidence type="ECO:0000256" key="1">
    <source>
        <dbReference type="ARBA" id="ARBA00004141"/>
    </source>
</evidence>
<evidence type="ECO:0000256" key="4">
    <source>
        <dbReference type="ARBA" id="ARBA00022989"/>
    </source>
</evidence>
<feature type="compositionally biased region" description="Low complexity" evidence="6">
    <location>
        <begin position="70"/>
        <end position="108"/>
    </location>
</feature>
<evidence type="ECO:0000256" key="7">
    <source>
        <dbReference type="SAM" id="Phobius"/>
    </source>
</evidence>
<dbReference type="SUPFAM" id="SSF161111">
    <property type="entry name" value="Cation efflux protein transmembrane domain-like"/>
    <property type="match status" value="1"/>
</dbReference>
<keyword evidence="4 7" id="KW-1133">Transmembrane helix</keyword>
<dbReference type="PANTHER" id="PTHR11562:SF17">
    <property type="entry name" value="RE54080P-RELATED"/>
    <property type="match status" value="1"/>
</dbReference>
<proteinExistence type="predicted"/>
<feature type="signal peptide" evidence="8">
    <location>
        <begin position="1"/>
        <end position="24"/>
    </location>
</feature>
<evidence type="ECO:0000256" key="6">
    <source>
        <dbReference type="SAM" id="MobiDB-lite"/>
    </source>
</evidence>
<comment type="subcellular location">
    <subcellularLocation>
        <location evidence="1">Membrane</location>
        <topology evidence="1">Multi-pass membrane protein</topology>
    </subcellularLocation>
</comment>
<accession>A0A1E7F2U7</accession>
<keyword evidence="2 7" id="KW-0812">Transmembrane</keyword>
<organism evidence="10 11">
    <name type="scientific">Fragilariopsis cylindrus CCMP1102</name>
    <dbReference type="NCBI Taxonomy" id="635003"/>
    <lineage>
        <taxon>Eukaryota</taxon>
        <taxon>Sar</taxon>
        <taxon>Stramenopiles</taxon>
        <taxon>Ochrophyta</taxon>
        <taxon>Bacillariophyta</taxon>
        <taxon>Bacillariophyceae</taxon>
        <taxon>Bacillariophycidae</taxon>
        <taxon>Bacillariales</taxon>
        <taxon>Bacillariaceae</taxon>
        <taxon>Fragilariopsis</taxon>
    </lineage>
</organism>
<dbReference type="InParanoid" id="A0A1E7F2U7"/>
<keyword evidence="8" id="KW-0732">Signal</keyword>
<dbReference type="GO" id="GO:0005385">
    <property type="term" value="F:zinc ion transmembrane transporter activity"/>
    <property type="evidence" value="ECO:0007669"/>
    <property type="project" value="TreeGrafter"/>
</dbReference>
<dbReference type="InterPro" id="IPR058533">
    <property type="entry name" value="Cation_efflux_TM"/>
</dbReference>
<dbReference type="InterPro" id="IPR050681">
    <property type="entry name" value="CDF/SLC30A"/>
</dbReference>
<sequence length="470" mass="51814">MMNITVTTATLLLFTMTLISAVHGWTINPISTVILLRPPSSRYCSTINNNNNNNAVDVLVRRQRSQQQQQRQSRLFALSASASASSTSSSTDTSTTDVDCDQQQQQQDGDGEYDYDKCIIDEDILLSNCAELESFISSATASRTGITTTTITTTTTATTATMNMNIPNNNNNDNAKSSSCFSRSTRGLSSTVKGLIMSAVLFFTLSTAQIVFAVIGNSLALRADAGAMYADVVVYVIAIYCESIPESKARYKRIFTLVVSFLSTIILLSITIKFTYEGSIGISNRIAVHNSMDDASANGTVMIIFGVLNMLIDLSCLFYGVLLPRLRKKKMKHNNNNDNDNDVIDDEDNSELNVNTMAAYAHVAADLIRSTATIIAAVIILLKAPFYEFADDVSSLVANITIILGCTVGLWEWWCKLQHHHHVNKNDCLLLEEQQEKDATDNTDDSDNNFSDDDMYVTTKLQHKFTAFKE</sequence>
<evidence type="ECO:0000256" key="8">
    <source>
        <dbReference type="SAM" id="SignalP"/>
    </source>
</evidence>
<name>A0A1E7F2U7_9STRA</name>
<feature type="transmembrane region" description="Helical" evidence="7">
    <location>
        <begin position="296"/>
        <end position="322"/>
    </location>
</feature>
<keyword evidence="11" id="KW-1185">Reference proteome</keyword>
<evidence type="ECO:0000256" key="3">
    <source>
        <dbReference type="ARBA" id="ARBA00022906"/>
    </source>
</evidence>
<evidence type="ECO:0000256" key="5">
    <source>
        <dbReference type="ARBA" id="ARBA00023136"/>
    </source>
</evidence>
<feature type="transmembrane region" description="Helical" evidence="7">
    <location>
        <begin position="195"/>
        <end position="215"/>
    </location>
</feature>
<dbReference type="KEGG" id="fcy:FRACYDRAFT_243722"/>
<keyword evidence="3" id="KW-0864">Zinc transport</keyword>
<dbReference type="Pfam" id="PF01545">
    <property type="entry name" value="Cation_efflux"/>
    <property type="match status" value="1"/>
</dbReference>
<reference evidence="10 11" key="1">
    <citation type="submission" date="2016-09" db="EMBL/GenBank/DDBJ databases">
        <title>Extensive genetic diversity and differential bi-allelic expression allows diatom success in the polar Southern Ocean.</title>
        <authorList>
            <consortium name="DOE Joint Genome Institute"/>
            <person name="Mock T."/>
            <person name="Otillar R.P."/>
            <person name="Strauss J."/>
            <person name="Dupont C."/>
            <person name="Frickenhaus S."/>
            <person name="Maumus F."/>
            <person name="Mcmullan M."/>
            <person name="Sanges R."/>
            <person name="Schmutz J."/>
            <person name="Toseland A."/>
            <person name="Valas R."/>
            <person name="Veluchamy A."/>
            <person name="Ward B.J."/>
            <person name="Allen A."/>
            <person name="Barry K."/>
            <person name="Falciatore A."/>
            <person name="Ferrante M."/>
            <person name="Fortunato A.E."/>
            <person name="Gloeckner G."/>
            <person name="Gruber A."/>
            <person name="Hipkin R."/>
            <person name="Janech M."/>
            <person name="Kroth P."/>
            <person name="Leese F."/>
            <person name="Lindquist E."/>
            <person name="Lyon B.R."/>
            <person name="Martin J."/>
            <person name="Mayer C."/>
            <person name="Parker M."/>
            <person name="Quesneville H."/>
            <person name="Raymond J."/>
            <person name="Uhlig C."/>
            <person name="Valentin K.U."/>
            <person name="Worden A.Z."/>
            <person name="Armbrust E.V."/>
            <person name="Bowler C."/>
            <person name="Green B."/>
            <person name="Moulton V."/>
            <person name="Van Oosterhout C."/>
            <person name="Grigoriev I."/>
        </authorList>
    </citation>
    <scope>NUCLEOTIDE SEQUENCE [LARGE SCALE GENOMIC DNA]</scope>
    <source>
        <strain evidence="10 11">CCMP1102</strain>
    </source>
</reference>
<dbReference type="PANTHER" id="PTHR11562">
    <property type="entry name" value="CATION EFFLUX PROTEIN/ ZINC TRANSPORTER"/>
    <property type="match status" value="1"/>
</dbReference>
<dbReference type="EMBL" id="KV784364">
    <property type="protein sequence ID" value="OEU12469.1"/>
    <property type="molecule type" value="Genomic_DNA"/>
</dbReference>
<keyword evidence="5 7" id="KW-0472">Membrane</keyword>
<dbReference type="Proteomes" id="UP000095751">
    <property type="component" value="Unassembled WGS sequence"/>
</dbReference>
<keyword evidence="3" id="KW-0813">Transport</keyword>
<feature type="chain" id="PRO_5009192573" description="Cation efflux protein transmembrane domain-containing protein" evidence="8">
    <location>
        <begin position="25"/>
        <end position="470"/>
    </location>
</feature>
<dbReference type="AlphaFoldDB" id="A0A1E7F2U7"/>